<feature type="region of interest" description="Disordered" evidence="1">
    <location>
        <begin position="86"/>
        <end position="107"/>
    </location>
</feature>
<feature type="compositionally biased region" description="Polar residues" evidence="1">
    <location>
        <begin position="86"/>
        <end position="99"/>
    </location>
</feature>
<name>A0ABU7DIN3_9TELE</name>
<keyword evidence="3" id="KW-1185">Reference proteome</keyword>
<dbReference type="EMBL" id="JAHUTJ010026725">
    <property type="protein sequence ID" value="MED6274962.1"/>
    <property type="molecule type" value="Genomic_DNA"/>
</dbReference>
<accession>A0ABU7DIN3</accession>
<evidence type="ECO:0000313" key="2">
    <source>
        <dbReference type="EMBL" id="MED6274962.1"/>
    </source>
</evidence>
<sequence length="107" mass="11948">MFKKTDKASKECTEKINVISVFALHSIISFGSDLIWRELRKPRVHDNQLFFLPTSSSGYTRSPLSIWSQTFFPINPPPTLTICSNTGTPTNNLNSTAVPSPSEPHLL</sequence>
<proteinExistence type="predicted"/>
<evidence type="ECO:0000256" key="1">
    <source>
        <dbReference type="SAM" id="MobiDB-lite"/>
    </source>
</evidence>
<reference evidence="2 3" key="1">
    <citation type="submission" date="2021-06" db="EMBL/GenBank/DDBJ databases">
        <authorList>
            <person name="Palmer J.M."/>
        </authorList>
    </citation>
    <scope>NUCLEOTIDE SEQUENCE [LARGE SCALE GENOMIC DNA]</scope>
    <source>
        <strain evidence="2 3">CL_MEX2019</strain>
        <tissue evidence="2">Muscle</tissue>
    </source>
</reference>
<organism evidence="2 3">
    <name type="scientific">Characodon lateralis</name>
    <dbReference type="NCBI Taxonomy" id="208331"/>
    <lineage>
        <taxon>Eukaryota</taxon>
        <taxon>Metazoa</taxon>
        <taxon>Chordata</taxon>
        <taxon>Craniata</taxon>
        <taxon>Vertebrata</taxon>
        <taxon>Euteleostomi</taxon>
        <taxon>Actinopterygii</taxon>
        <taxon>Neopterygii</taxon>
        <taxon>Teleostei</taxon>
        <taxon>Neoteleostei</taxon>
        <taxon>Acanthomorphata</taxon>
        <taxon>Ovalentaria</taxon>
        <taxon>Atherinomorphae</taxon>
        <taxon>Cyprinodontiformes</taxon>
        <taxon>Goodeidae</taxon>
        <taxon>Characodon</taxon>
    </lineage>
</organism>
<gene>
    <name evidence="2" type="ORF">CHARACLAT_021662</name>
</gene>
<dbReference type="Proteomes" id="UP001352852">
    <property type="component" value="Unassembled WGS sequence"/>
</dbReference>
<comment type="caution">
    <text evidence="2">The sequence shown here is derived from an EMBL/GenBank/DDBJ whole genome shotgun (WGS) entry which is preliminary data.</text>
</comment>
<evidence type="ECO:0000313" key="3">
    <source>
        <dbReference type="Proteomes" id="UP001352852"/>
    </source>
</evidence>
<protein>
    <submittedName>
        <fullName evidence="2">Uncharacterized protein</fullName>
    </submittedName>
</protein>